<dbReference type="Proteomes" id="UP001283361">
    <property type="component" value="Unassembled WGS sequence"/>
</dbReference>
<gene>
    <name evidence="1" type="ORF">RRG08_063192</name>
</gene>
<dbReference type="EMBL" id="JAWDGP010005428">
    <property type="protein sequence ID" value="KAK3757000.1"/>
    <property type="molecule type" value="Genomic_DNA"/>
</dbReference>
<protein>
    <submittedName>
        <fullName evidence="1">Uncharacterized protein</fullName>
    </submittedName>
</protein>
<organism evidence="1 2">
    <name type="scientific">Elysia crispata</name>
    <name type="common">lettuce slug</name>
    <dbReference type="NCBI Taxonomy" id="231223"/>
    <lineage>
        <taxon>Eukaryota</taxon>
        <taxon>Metazoa</taxon>
        <taxon>Spiralia</taxon>
        <taxon>Lophotrochozoa</taxon>
        <taxon>Mollusca</taxon>
        <taxon>Gastropoda</taxon>
        <taxon>Heterobranchia</taxon>
        <taxon>Euthyneura</taxon>
        <taxon>Panpulmonata</taxon>
        <taxon>Sacoglossa</taxon>
        <taxon>Placobranchoidea</taxon>
        <taxon>Plakobranchidae</taxon>
        <taxon>Elysia</taxon>
    </lineage>
</organism>
<evidence type="ECO:0000313" key="1">
    <source>
        <dbReference type="EMBL" id="KAK3757000.1"/>
    </source>
</evidence>
<dbReference type="AlphaFoldDB" id="A0AAE0YU80"/>
<sequence length="242" mass="27291">MGFNHIIKFLGRGAISFLLYCSFTILPIEFCGDPFIQPFQLKTLLRAEPTTLAQRDSEKECFGVPAPHKQLFKTSQFCSFDRCKTGAHKVLTSLTSCATVKSNMTNLALVNLCIVWIVAFEIATSESKTETCLRITEVFKKCKSPNPFAYRDQKSLCCDFERFLSCKDMLGPLCKDSLYQLFIEPLENTVNMVKDTVKKKCQNLDCSTYIMPPTEEPIGLLEAIKGLEEQQNNRTIAPVVTP</sequence>
<accession>A0AAE0YU80</accession>
<keyword evidence="2" id="KW-1185">Reference proteome</keyword>
<evidence type="ECO:0000313" key="2">
    <source>
        <dbReference type="Proteomes" id="UP001283361"/>
    </source>
</evidence>
<proteinExistence type="predicted"/>
<comment type="caution">
    <text evidence="1">The sequence shown here is derived from an EMBL/GenBank/DDBJ whole genome shotgun (WGS) entry which is preliminary data.</text>
</comment>
<reference evidence="1" key="1">
    <citation type="journal article" date="2023" name="G3 (Bethesda)">
        <title>A reference genome for the long-term kleptoplast-retaining sea slug Elysia crispata morphotype clarki.</title>
        <authorList>
            <person name="Eastman K.E."/>
            <person name="Pendleton A.L."/>
            <person name="Shaikh M.A."/>
            <person name="Suttiyut T."/>
            <person name="Ogas R."/>
            <person name="Tomko P."/>
            <person name="Gavelis G."/>
            <person name="Widhalm J.R."/>
            <person name="Wisecaver J.H."/>
        </authorList>
    </citation>
    <scope>NUCLEOTIDE SEQUENCE</scope>
    <source>
        <strain evidence="1">ECLA1</strain>
    </source>
</reference>
<name>A0AAE0YU80_9GAST</name>